<proteinExistence type="predicted"/>
<dbReference type="AlphaFoldDB" id="A0A561BND5"/>
<sequence>MTASTDYATDDRSPQHQPHDGSSRQVSTTEEVAATPLLLLTVEQAAKRLGIGRTTCYALVSSGEIESVPVGRLRRIPAECISEYVNRLRAAARTTNQAA</sequence>
<dbReference type="Proteomes" id="UP000318380">
    <property type="component" value="Unassembled WGS sequence"/>
</dbReference>
<evidence type="ECO:0000313" key="3">
    <source>
        <dbReference type="EMBL" id="TWD80385.1"/>
    </source>
</evidence>
<evidence type="ECO:0000256" key="1">
    <source>
        <dbReference type="SAM" id="MobiDB-lite"/>
    </source>
</evidence>
<evidence type="ECO:0000259" key="2">
    <source>
        <dbReference type="Pfam" id="PF12728"/>
    </source>
</evidence>
<dbReference type="Pfam" id="PF12728">
    <property type="entry name" value="HTH_17"/>
    <property type="match status" value="1"/>
</dbReference>
<gene>
    <name evidence="3" type="ORF">FB561_1460</name>
</gene>
<dbReference type="InterPro" id="IPR010093">
    <property type="entry name" value="SinI_DNA-bd"/>
</dbReference>
<reference evidence="3 4" key="1">
    <citation type="submission" date="2019-06" db="EMBL/GenBank/DDBJ databases">
        <title>Sequencing the genomes of 1000 actinobacteria strains.</title>
        <authorList>
            <person name="Klenk H.-P."/>
        </authorList>
    </citation>
    <scope>NUCLEOTIDE SEQUENCE [LARGE SCALE GENOMIC DNA]</scope>
    <source>
        <strain evidence="3 4">DSM 24683</strain>
    </source>
</reference>
<dbReference type="NCBIfam" id="TIGR01764">
    <property type="entry name" value="excise"/>
    <property type="match status" value="1"/>
</dbReference>
<keyword evidence="4" id="KW-1185">Reference proteome</keyword>
<accession>A0A561BND5</accession>
<feature type="compositionally biased region" description="Basic and acidic residues" evidence="1">
    <location>
        <begin position="9"/>
        <end position="22"/>
    </location>
</feature>
<dbReference type="RefSeq" id="WP_337692293.1">
    <property type="nucleotide sequence ID" value="NZ_VIVK01000001.1"/>
</dbReference>
<dbReference type="InterPro" id="IPR041657">
    <property type="entry name" value="HTH_17"/>
</dbReference>
<protein>
    <submittedName>
        <fullName evidence="3">Excisionase family DNA binding protein</fullName>
    </submittedName>
</protein>
<feature type="region of interest" description="Disordered" evidence="1">
    <location>
        <begin position="1"/>
        <end position="30"/>
    </location>
</feature>
<evidence type="ECO:0000313" key="4">
    <source>
        <dbReference type="Proteomes" id="UP000318380"/>
    </source>
</evidence>
<name>A0A561BND5_9ACTN</name>
<organism evidence="3 4">
    <name type="scientific">Kribbella amoyensis</name>
    <dbReference type="NCBI Taxonomy" id="996641"/>
    <lineage>
        <taxon>Bacteria</taxon>
        <taxon>Bacillati</taxon>
        <taxon>Actinomycetota</taxon>
        <taxon>Actinomycetes</taxon>
        <taxon>Propionibacteriales</taxon>
        <taxon>Kribbellaceae</taxon>
        <taxon>Kribbella</taxon>
    </lineage>
</organism>
<feature type="domain" description="Helix-turn-helix" evidence="2">
    <location>
        <begin position="39"/>
        <end position="87"/>
    </location>
</feature>
<comment type="caution">
    <text evidence="3">The sequence shown here is derived from an EMBL/GenBank/DDBJ whole genome shotgun (WGS) entry which is preliminary data.</text>
</comment>
<dbReference type="GO" id="GO:0003677">
    <property type="term" value="F:DNA binding"/>
    <property type="evidence" value="ECO:0007669"/>
    <property type="project" value="InterPro"/>
</dbReference>
<dbReference type="EMBL" id="VIVK01000001">
    <property type="protein sequence ID" value="TWD80385.1"/>
    <property type="molecule type" value="Genomic_DNA"/>
</dbReference>